<evidence type="ECO:0000313" key="3">
    <source>
        <dbReference type="EMBL" id="EAY09759.1"/>
    </source>
</evidence>
<accession>A2EC82</accession>
<feature type="coiled-coil region" evidence="1">
    <location>
        <begin position="194"/>
        <end position="249"/>
    </location>
</feature>
<evidence type="ECO:0000313" key="4">
    <source>
        <dbReference type="Proteomes" id="UP000001542"/>
    </source>
</evidence>
<reference evidence="3" key="2">
    <citation type="journal article" date="2007" name="Science">
        <title>Draft genome sequence of the sexually transmitted pathogen Trichomonas vaginalis.</title>
        <authorList>
            <person name="Carlton J.M."/>
            <person name="Hirt R.P."/>
            <person name="Silva J.C."/>
            <person name="Delcher A.L."/>
            <person name="Schatz M."/>
            <person name="Zhao Q."/>
            <person name="Wortman J.R."/>
            <person name="Bidwell S.L."/>
            <person name="Alsmark U.C.M."/>
            <person name="Besteiro S."/>
            <person name="Sicheritz-Ponten T."/>
            <person name="Noel C.J."/>
            <person name="Dacks J.B."/>
            <person name="Foster P.G."/>
            <person name="Simillion C."/>
            <person name="Van de Peer Y."/>
            <person name="Miranda-Saavedra D."/>
            <person name="Barton G.J."/>
            <person name="Westrop G.D."/>
            <person name="Mueller S."/>
            <person name="Dessi D."/>
            <person name="Fiori P.L."/>
            <person name="Ren Q."/>
            <person name="Paulsen I."/>
            <person name="Zhang H."/>
            <person name="Bastida-Corcuera F.D."/>
            <person name="Simoes-Barbosa A."/>
            <person name="Brown M.T."/>
            <person name="Hayes R.D."/>
            <person name="Mukherjee M."/>
            <person name="Okumura C.Y."/>
            <person name="Schneider R."/>
            <person name="Smith A.J."/>
            <person name="Vanacova S."/>
            <person name="Villalvazo M."/>
            <person name="Haas B.J."/>
            <person name="Pertea M."/>
            <person name="Feldblyum T.V."/>
            <person name="Utterback T.R."/>
            <person name="Shu C.L."/>
            <person name="Osoegawa K."/>
            <person name="de Jong P.J."/>
            <person name="Hrdy I."/>
            <person name="Horvathova L."/>
            <person name="Zubacova Z."/>
            <person name="Dolezal P."/>
            <person name="Malik S.B."/>
            <person name="Logsdon J.M. Jr."/>
            <person name="Henze K."/>
            <person name="Gupta A."/>
            <person name="Wang C.C."/>
            <person name="Dunne R.L."/>
            <person name="Upcroft J.A."/>
            <person name="Upcroft P."/>
            <person name="White O."/>
            <person name="Salzberg S.L."/>
            <person name="Tang P."/>
            <person name="Chiu C.-H."/>
            <person name="Lee Y.-S."/>
            <person name="Embley T.M."/>
            <person name="Coombs G.H."/>
            <person name="Mottram J.C."/>
            <person name="Tachezy J."/>
            <person name="Fraser-Liggett C.M."/>
            <person name="Johnson P.J."/>
        </authorList>
    </citation>
    <scope>NUCLEOTIDE SEQUENCE [LARGE SCALE GENOMIC DNA]</scope>
    <source>
        <strain evidence="3">G3</strain>
    </source>
</reference>
<dbReference type="STRING" id="5722.A2EC82"/>
<dbReference type="SMR" id="A2EC82"/>
<feature type="compositionally biased region" description="Low complexity" evidence="2">
    <location>
        <begin position="1"/>
        <end position="17"/>
    </location>
</feature>
<feature type="coiled-coil region" evidence="1">
    <location>
        <begin position="279"/>
        <end position="440"/>
    </location>
</feature>
<dbReference type="AlphaFoldDB" id="A2EC82"/>
<evidence type="ECO:0000256" key="1">
    <source>
        <dbReference type="SAM" id="Coils"/>
    </source>
</evidence>
<feature type="region of interest" description="Disordered" evidence="2">
    <location>
        <begin position="1"/>
        <end position="30"/>
    </location>
</feature>
<sequence length="444" mass="51563">MSLRASPAASSARTMTPTLKQYKLEDAEDSQSDESEIEVCVDTIFVPDTEDLCCQMLQSKYLKQKYMGLWKIKLASRSTPVFDKDEFESIKEQSNRNASVQQRHQRHKFLSQYSNIARISLDKLLLSRLFSRWLSRFEQIRIKKIQEGFAETFSQRRMKEKALHKLRTSFMRTVDNAYDEASRDASQVQPNNRIKELIAELDRTTKENIDLQNEIDVKTERLKELQSQLQDITDDDREAEKRLQQVQSQTDSIQASLVETERKYQEEIATLRTQLSLVKAGNNEELERIKQEVDQQNADRMAASAFVDAAMASAQAEFEEQSEKLKAAENIVKNFQELLQAAKDRADKLEQSRKKMAADLESLKIRKKHLEVSKASSLNLAQEKEDRIKERLSKAKEDLTIAMNKVEVQNEQIQSQRDEIRMLQDQIQKTKAQTEQLRMKFIGN</sequence>
<name>A2EC82_TRIV3</name>
<proteinExistence type="predicted"/>
<dbReference type="VEuPathDB" id="TrichDB:TVAG_414100"/>
<reference evidence="3" key="1">
    <citation type="submission" date="2006-10" db="EMBL/GenBank/DDBJ databases">
        <authorList>
            <person name="Amadeo P."/>
            <person name="Zhao Q."/>
            <person name="Wortman J."/>
            <person name="Fraser-Liggett C."/>
            <person name="Carlton J."/>
        </authorList>
    </citation>
    <scope>NUCLEOTIDE SEQUENCE</scope>
    <source>
        <strain evidence="3">G3</strain>
    </source>
</reference>
<keyword evidence="1" id="KW-0175">Coiled coil</keyword>
<dbReference type="EMBL" id="DS113351">
    <property type="protein sequence ID" value="EAY09759.1"/>
    <property type="molecule type" value="Genomic_DNA"/>
</dbReference>
<dbReference type="VEuPathDB" id="TrichDB:TVAGG3_0205600"/>
<gene>
    <name evidence="3" type="ORF">TVAG_414100</name>
</gene>
<dbReference type="InParanoid" id="A2EC82"/>
<dbReference type="Proteomes" id="UP000001542">
    <property type="component" value="Unassembled WGS sequence"/>
</dbReference>
<dbReference type="OrthoDB" id="10557317at2759"/>
<protein>
    <submittedName>
        <fullName evidence="3">Uncharacterized protein</fullName>
    </submittedName>
</protein>
<organism evidence="3 4">
    <name type="scientific">Trichomonas vaginalis (strain ATCC PRA-98 / G3)</name>
    <dbReference type="NCBI Taxonomy" id="412133"/>
    <lineage>
        <taxon>Eukaryota</taxon>
        <taxon>Metamonada</taxon>
        <taxon>Parabasalia</taxon>
        <taxon>Trichomonadida</taxon>
        <taxon>Trichomonadidae</taxon>
        <taxon>Trichomonas</taxon>
    </lineage>
</organism>
<dbReference type="RefSeq" id="XP_001321982.1">
    <property type="nucleotide sequence ID" value="XM_001321947.1"/>
</dbReference>
<keyword evidence="4" id="KW-1185">Reference proteome</keyword>
<evidence type="ECO:0000256" key="2">
    <source>
        <dbReference type="SAM" id="MobiDB-lite"/>
    </source>
</evidence>
<dbReference type="KEGG" id="tva:4767682"/>